<evidence type="ECO:0000313" key="1">
    <source>
        <dbReference type="EMBL" id="KAL0361283.1"/>
    </source>
</evidence>
<comment type="caution">
    <text evidence="1">The sequence shown here is derived from an EMBL/GenBank/DDBJ whole genome shotgun (WGS) entry which is preliminary data.</text>
</comment>
<dbReference type="EMBL" id="JACGWJ010000016">
    <property type="protein sequence ID" value="KAL0361283.1"/>
    <property type="molecule type" value="Genomic_DNA"/>
</dbReference>
<sequence>MEKLRIIVLCEQTVVAGSGCRNGRRALAVASDGGHWLCDRTVGVQRRGWPIGRAAYSGSCARRRWWLCEGSA</sequence>
<reference evidence="1" key="2">
    <citation type="journal article" date="2024" name="Plant">
        <title>Genomic evolution and insights into agronomic trait innovations of Sesamum species.</title>
        <authorList>
            <person name="Miao H."/>
            <person name="Wang L."/>
            <person name="Qu L."/>
            <person name="Liu H."/>
            <person name="Sun Y."/>
            <person name="Le M."/>
            <person name="Wang Q."/>
            <person name="Wei S."/>
            <person name="Zheng Y."/>
            <person name="Lin W."/>
            <person name="Duan Y."/>
            <person name="Cao H."/>
            <person name="Xiong S."/>
            <person name="Wang X."/>
            <person name="Wei L."/>
            <person name="Li C."/>
            <person name="Ma Q."/>
            <person name="Ju M."/>
            <person name="Zhao R."/>
            <person name="Li G."/>
            <person name="Mu C."/>
            <person name="Tian Q."/>
            <person name="Mei H."/>
            <person name="Zhang T."/>
            <person name="Gao T."/>
            <person name="Zhang H."/>
        </authorList>
    </citation>
    <scope>NUCLEOTIDE SEQUENCE</scope>
    <source>
        <strain evidence="1">G02</strain>
    </source>
</reference>
<gene>
    <name evidence="1" type="ORF">Sradi_3812800</name>
</gene>
<protein>
    <submittedName>
        <fullName evidence="1">Uncharacterized protein</fullName>
    </submittedName>
</protein>
<organism evidence="1">
    <name type="scientific">Sesamum radiatum</name>
    <name type="common">Black benniseed</name>
    <dbReference type="NCBI Taxonomy" id="300843"/>
    <lineage>
        <taxon>Eukaryota</taxon>
        <taxon>Viridiplantae</taxon>
        <taxon>Streptophyta</taxon>
        <taxon>Embryophyta</taxon>
        <taxon>Tracheophyta</taxon>
        <taxon>Spermatophyta</taxon>
        <taxon>Magnoliopsida</taxon>
        <taxon>eudicotyledons</taxon>
        <taxon>Gunneridae</taxon>
        <taxon>Pentapetalae</taxon>
        <taxon>asterids</taxon>
        <taxon>lamiids</taxon>
        <taxon>Lamiales</taxon>
        <taxon>Pedaliaceae</taxon>
        <taxon>Sesamum</taxon>
    </lineage>
</organism>
<reference evidence="1" key="1">
    <citation type="submission" date="2020-06" db="EMBL/GenBank/DDBJ databases">
        <authorList>
            <person name="Li T."/>
            <person name="Hu X."/>
            <person name="Zhang T."/>
            <person name="Song X."/>
            <person name="Zhang H."/>
            <person name="Dai N."/>
            <person name="Sheng W."/>
            <person name="Hou X."/>
            <person name="Wei L."/>
        </authorList>
    </citation>
    <scope>NUCLEOTIDE SEQUENCE</scope>
    <source>
        <strain evidence="1">G02</strain>
        <tissue evidence="1">Leaf</tissue>
    </source>
</reference>
<proteinExistence type="predicted"/>
<dbReference type="AlphaFoldDB" id="A0AAW2Q0T0"/>
<name>A0AAW2Q0T0_SESRA</name>
<accession>A0AAW2Q0T0</accession>